<protein>
    <submittedName>
        <fullName evidence="1">Uncharacterized protein</fullName>
    </submittedName>
</protein>
<dbReference type="AlphaFoldDB" id="A0A2Z6MH98"/>
<reference evidence="2" key="1">
    <citation type="journal article" date="2017" name="Front. Plant Sci.">
        <title>Climate Clever Clovers: New Paradigm to Reduce the Environmental Footprint of Ruminants by Breeding Low Methanogenic Forages Utilizing Haplotype Variation.</title>
        <authorList>
            <person name="Kaur P."/>
            <person name="Appels R."/>
            <person name="Bayer P.E."/>
            <person name="Keeble-Gagnere G."/>
            <person name="Wang J."/>
            <person name="Hirakawa H."/>
            <person name="Shirasawa K."/>
            <person name="Vercoe P."/>
            <person name="Stefanova K."/>
            <person name="Durmic Z."/>
            <person name="Nichols P."/>
            <person name="Revell C."/>
            <person name="Isobe S.N."/>
            <person name="Edwards D."/>
            <person name="Erskine W."/>
        </authorList>
    </citation>
    <scope>NUCLEOTIDE SEQUENCE [LARGE SCALE GENOMIC DNA]</scope>
    <source>
        <strain evidence="2">cv. Daliak</strain>
    </source>
</reference>
<dbReference type="EMBL" id="DF973452">
    <property type="protein sequence ID" value="GAU31318.1"/>
    <property type="molecule type" value="Genomic_DNA"/>
</dbReference>
<sequence>MIRSYNGIRLLSSHLIRNSCKSIYEGVFHRTLDSAVEQLHVINLNKRVLSNTSIRGSASLSIQDYQKKAYRPRFPTGGCIPDGYDRNAYDYDFELDATGEIAHVVQTYAN</sequence>
<dbReference type="Proteomes" id="UP000242715">
    <property type="component" value="Unassembled WGS sequence"/>
</dbReference>
<gene>
    <name evidence="1" type="ORF">TSUD_315270</name>
</gene>
<keyword evidence="2" id="KW-1185">Reference proteome</keyword>
<accession>A0A2Z6MH98</accession>
<proteinExistence type="predicted"/>
<evidence type="ECO:0000313" key="2">
    <source>
        <dbReference type="Proteomes" id="UP000242715"/>
    </source>
</evidence>
<name>A0A2Z6MH98_TRISU</name>
<evidence type="ECO:0000313" key="1">
    <source>
        <dbReference type="EMBL" id="GAU31318.1"/>
    </source>
</evidence>
<organism evidence="1 2">
    <name type="scientific">Trifolium subterraneum</name>
    <name type="common">Subterranean clover</name>
    <dbReference type="NCBI Taxonomy" id="3900"/>
    <lineage>
        <taxon>Eukaryota</taxon>
        <taxon>Viridiplantae</taxon>
        <taxon>Streptophyta</taxon>
        <taxon>Embryophyta</taxon>
        <taxon>Tracheophyta</taxon>
        <taxon>Spermatophyta</taxon>
        <taxon>Magnoliopsida</taxon>
        <taxon>eudicotyledons</taxon>
        <taxon>Gunneridae</taxon>
        <taxon>Pentapetalae</taxon>
        <taxon>rosids</taxon>
        <taxon>fabids</taxon>
        <taxon>Fabales</taxon>
        <taxon>Fabaceae</taxon>
        <taxon>Papilionoideae</taxon>
        <taxon>50 kb inversion clade</taxon>
        <taxon>NPAAA clade</taxon>
        <taxon>Hologalegina</taxon>
        <taxon>IRL clade</taxon>
        <taxon>Trifolieae</taxon>
        <taxon>Trifolium</taxon>
    </lineage>
</organism>
<dbReference type="OrthoDB" id="10486408at2759"/>